<evidence type="ECO:0000313" key="10">
    <source>
        <dbReference type="EMBL" id="ARC53295.1"/>
    </source>
</evidence>
<keyword evidence="6 7" id="KW-0520">NAD</keyword>
<comment type="catalytic activity">
    <reaction evidence="7">
        <text>deamido-NAD(+) + L-glutamine + ATP + H2O = L-glutamate + AMP + diphosphate + NAD(+) + H(+)</text>
        <dbReference type="Rhea" id="RHEA:24384"/>
        <dbReference type="ChEBI" id="CHEBI:15377"/>
        <dbReference type="ChEBI" id="CHEBI:15378"/>
        <dbReference type="ChEBI" id="CHEBI:29985"/>
        <dbReference type="ChEBI" id="CHEBI:30616"/>
        <dbReference type="ChEBI" id="CHEBI:33019"/>
        <dbReference type="ChEBI" id="CHEBI:57540"/>
        <dbReference type="ChEBI" id="CHEBI:58359"/>
        <dbReference type="ChEBI" id="CHEBI:58437"/>
        <dbReference type="ChEBI" id="CHEBI:456215"/>
        <dbReference type="EC" id="6.3.5.1"/>
    </reaction>
</comment>
<evidence type="ECO:0000256" key="7">
    <source>
        <dbReference type="PIRNR" id="PIRNR006630"/>
    </source>
</evidence>
<dbReference type="GO" id="GO:0005737">
    <property type="term" value="C:cytoplasm"/>
    <property type="evidence" value="ECO:0007669"/>
    <property type="project" value="InterPro"/>
</dbReference>
<reference evidence="10 11" key="1">
    <citation type="submission" date="2015-10" db="EMBL/GenBank/DDBJ databases">
        <title>Survey of human and primate louse endosymbionts.</title>
        <authorList>
            <person name="Boyd B.M."/>
        </authorList>
    </citation>
    <scope>NUCLEOTIDE SEQUENCE [LARGE SCALE GENOMIC DNA]</scope>
    <source>
        <strain evidence="10 11">PTSK</strain>
    </source>
</reference>
<accession>A0A1V0HKE3</accession>
<keyword evidence="3 7" id="KW-0436">Ligase</keyword>
<dbReference type="NCBIfam" id="NF010588">
    <property type="entry name" value="PRK13981.1"/>
    <property type="match status" value="1"/>
</dbReference>
<dbReference type="RefSeq" id="WP_080626531.1">
    <property type="nucleotide sequence ID" value="NZ_CP012839.1"/>
</dbReference>
<sequence>MLNKCVSIALVQMNLKSGDIDENFRNIRREIEHFKRKGVDIVVFPELSLTGFFVDELILHPDFYESCCSYISKIRELNDGSMIVVVGHPLKVQRRFYNVLSCFQSKKLLARFFKGDVDGISYRRYDHLSRRYNGQHILCINGYKISFLIGEDIFLKKEFFRNKKKKIDILFLVGSFPYSFTNDIVSHEMLRKVSLELCSYTIHLNAVGCQDDLVFEGGSKVFDRRGNVLHLFPSFAERSHLIKIDKMSTTSKNVSTGRPSSISRLYEALVLSVRDYVKKNFFSGIVIGLSGGIDSSLSLSIAVDAVGKEFVKPVMVPSIYTSNQSITDAKKQCELIGLKLEVISIQEVFVDFSKKLGKIFKDLKSVVLENLQARCRLVLLMGISNQIKYLLLSTSNRSELYTGYTTIYGDMSGGFAPLKDIPKTVVFQLSKYRNTVSSIIPESVLYKKPTSELRRDVFDEDDLPNYSSLDSILFHYIDLKSSIQEMFLKLPHLKKEIYDVMDLFHSNEFKRRQSPIGPMVYSRDLSYKRYPVSYRHFSCCFRYCKNN</sequence>
<evidence type="ECO:0000259" key="9">
    <source>
        <dbReference type="PROSITE" id="PS50263"/>
    </source>
</evidence>
<gene>
    <name evidence="10" type="ORF">AOQ87_01200</name>
</gene>
<keyword evidence="4 7" id="KW-0547">Nucleotide-binding</keyword>
<dbReference type="PANTHER" id="PTHR23090">
    <property type="entry name" value="NH 3 /GLUTAMINE-DEPENDENT NAD + SYNTHETASE"/>
    <property type="match status" value="1"/>
</dbReference>
<evidence type="ECO:0000256" key="6">
    <source>
        <dbReference type="ARBA" id="ARBA00023027"/>
    </source>
</evidence>
<evidence type="ECO:0000256" key="4">
    <source>
        <dbReference type="ARBA" id="ARBA00022741"/>
    </source>
</evidence>
<dbReference type="InterPro" id="IPR014445">
    <property type="entry name" value="Gln-dep_NAD_synthase"/>
</dbReference>
<dbReference type="Pfam" id="PF02540">
    <property type="entry name" value="NAD_synthase"/>
    <property type="match status" value="1"/>
</dbReference>
<dbReference type="PIRSF" id="PIRSF006630">
    <property type="entry name" value="NADS_GAT"/>
    <property type="match status" value="1"/>
</dbReference>
<evidence type="ECO:0000256" key="2">
    <source>
        <dbReference type="ARBA" id="ARBA00007145"/>
    </source>
</evidence>
<name>A0A1V0HKE3_9ENTR</name>
<keyword evidence="11" id="KW-1185">Reference proteome</keyword>
<dbReference type="UniPathway" id="UPA00253">
    <property type="reaction ID" value="UER00334"/>
</dbReference>
<dbReference type="NCBIfam" id="TIGR00552">
    <property type="entry name" value="nadE"/>
    <property type="match status" value="1"/>
</dbReference>
<dbReference type="GO" id="GO:0009435">
    <property type="term" value="P:NAD+ biosynthetic process"/>
    <property type="evidence" value="ECO:0007669"/>
    <property type="project" value="UniProtKB-UniRule"/>
</dbReference>
<dbReference type="InterPro" id="IPR003694">
    <property type="entry name" value="NAD_synthase"/>
</dbReference>
<comment type="pathway">
    <text evidence="1 7">Cofactor biosynthesis; NAD(+) biosynthesis; NAD(+) from deamido-NAD(+) (L-Gln route): step 1/1.</text>
</comment>
<keyword evidence="5 7" id="KW-0067">ATP-binding</keyword>
<dbReference type="SUPFAM" id="SSF52402">
    <property type="entry name" value="Adenine nucleotide alpha hydrolases-like"/>
    <property type="match status" value="1"/>
</dbReference>
<dbReference type="PANTHER" id="PTHR23090:SF9">
    <property type="entry name" value="GLUTAMINE-DEPENDENT NAD(+) SYNTHETASE"/>
    <property type="match status" value="1"/>
</dbReference>
<dbReference type="GO" id="GO:0003952">
    <property type="term" value="F:NAD+ synthase (glutamine-hydrolyzing) activity"/>
    <property type="evidence" value="ECO:0007669"/>
    <property type="project" value="UniProtKB-UniRule"/>
</dbReference>
<dbReference type="SUPFAM" id="SSF56317">
    <property type="entry name" value="Carbon-nitrogen hydrolase"/>
    <property type="match status" value="1"/>
</dbReference>
<dbReference type="GO" id="GO:0004359">
    <property type="term" value="F:glutaminase activity"/>
    <property type="evidence" value="ECO:0007669"/>
    <property type="project" value="InterPro"/>
</dbReference>
<dbReference type="GO" id="GO:0005524">
    <property type="term" value="F:ATP binding"/>
    <property type="evidence" value="ECO:0007669"/>
    <property type="project" value="UniProtKB-UniRule"/>
</dbReference>
<dbReference type="InterPro" id="IPR003010">
    <property type="entry name" value="C-N_Hydrolase"/>
</dbReference>
<evidence type="ECO:0000256" key="5">
    <source>
        <dbReference type="ARBA" id="ARBA00022840"/>
    </source>
</evidence>
<dbReference type="FunFam" id="3.40.50.620:FF:000106">
    <property type="entry name" value="Glutamine-dependent NAD(+) synthetase"/>
    <property type="match status" value="1"/>
</dbReference>
<protein>
    <recommendedName>
        <fullName evidence="7">Glutamine-dependent NAD(+) synthetase</fullName>
        <ecNumber evidence="7">6.3.5.1</ecNumber>
    </recommendedName>
    <alternativeName>
        <fullName evidence="7">NAD(+) synthase [glutamine-hydrolyzing]</fullName>
    </alternativeName>
</protein>
<dbReference type="PROSITE" id="PS50263">
    <property type="entry name" value="CN_HYDROLASE"/>
    <property type="match status" value="1"/>
</dbReference>
<dbReference type="EC" id="6.3.5.1" evidence="7"/>
<dbReference type="InterPro" id="IPR036526">
    <property type="entry name" value="C-N_Hydrolase_sf"/>
</dbReference>
<dbReference type="Gene3D" id="3.40.50.620">
    <property type="entry name" value="HUPs"/>
    <property type="match status" value="1"/>
</dbReference>
<organism evidence="10 11">
    <name type="scientific">Candidatus Riesia pediculischaeffi</name>
    <dbReference type="NCBI Taxonomy" id="428411"/>
    <lineage>
        <taxon>Bacteria</taxon>
        <taxon>Pseudomonadati</taxon>
        <taxon>Pseudomonadota</taxon>
        <taxon>Gammaproteobacteria</taxon>
        <taxon>Enterobacterales</taxon>
        <taxon>Enterobacteriaceae</taxon>
        <taxon>Candidatus Riesia</taxon>
    </lineage>
</organism>
<evidence type="ECO:0000313" key="11">
    <source>
        <dbReference type="Proteomes" id="UP000242793"/>
    </source>
</evidence>
<proteinExistence type="inferred from homology"/>
<dbReference type="AlphaFoldDB" id="A0A1V0HKE3"/>
<evidence type="ECO:0000256" key="8">
    <source>
        <dbReference type="RuleBase" id="RU003811"/>
    </source>
</evidence>
<dbReference type="KEGG" id="rped:AOQ87_01200"/>
<feature type="domain" description="CN hydrolase" evidence="9">
    <location>
        <begin position="6"/>
        <end position="246"/>
    </location>
</feature>
<dbReference type="InterPro" id="IPR022310">
    <property type="entry name" value="NAD/GMP_synthase"/>
</dbReference>
<dbReference type="InterPro" id="IPR014729">
    <property type="entry name" value="Rossmann-like_a/b/a_fold"/>
</dbReference>
<comment type="similarity">
    <text evidence="2 7">In the C-terminal section; belongs to the NAD synthetase family.</text>
</comment>
<dbReference type="Pfam" id="PF00795">
    <property type="entry name" value="CN_hydrolase"/>
    <property type="match status" value="1"/>
</dbReference>
<comment type="similarity">
    <text evidence="8">Belongs to the NAD synthetase family.</text>
</comment>
<evidence type="ECO:0000256" key="3">
    <source>
        <dbReference type="ARBA" id="ARBA00022598"/>
    </source>
</evidence>
<dbReference type="CDD" id="cd00553">
    <property type="entry name" value="NAD_synthase"/>
    <property type="match status" value="1"/>
</dbReference>
<dbReference type="Gene3D" id="3.60.110.10">
    <property type="entry name" value="Carbon-nitrogen hydrolase"/>
    <property type="match status" value="1"/>
</dbReference>
<dbReference type="STRING" id="428411.AOQ87_01200"/>
<evidence type="ECO:0000256" key="1">
    <source>
        <dbReference type="ARBA" id="ARBA00005188"/>
    </source>
</evidence>
<dbReference type="EMBL" id="CP012839">
    <property type="protein sequence ID" value="ARC53295.1"/>
    <property type="molecule type" value="Genomic_DNA"/>
</dbReference>
<dbReference type="Proteomes" id="UP000242793">
    <property type="component" value="Chromosome"/>
</dbReference>